<dbReference type="AlphaFoldDB" id="A0A382ERR0"/>
<protein>
    <submittedName>
        <fullName evidence="1">Uncharacterized protein</fullName>
    </submittedName>
</protein>
<name>A0A382ERR0_9ZZZZ</name>
<gene>
    <name evidence="1" type="ORF">METZ01_LOCUS206264</name>
</gene>
<feature type="non-terminal residue" evidence="1">
    <location>
        <position position="26"/>
    </location>
</feature>
<reference evidence="1" key="1">
    <citation type="submission" date="2018-05" db="EMBL/GenBank/DDBJ databases">
        <authorList>
            <person name="Lanie J.A."/>
            <person name="Ng W.-L."/>
            <person name="Kazmierczak K.M."/>
            <person name="Andrzejewski T.M."/>
            <person name="Davidsen T.M."/>
            <person name="Wayne K.J."/>
            <person name="Tettelin H."/>
            <person name="Glass J.I."/>
            <person name="Rusch D."/>
            <person name="Podicherti R."/>
            <person name="Tsui H.-C.T."/>
            <person name="Winkler M.E."/>
        </authorList>
    </citation>
    <scope>NUCLEOTIDE SEQUENCE</scope>
</reference>
<proteinExistence type="predicted"/>
<dbReference type="EMBL" id="UINC01045986">
    <property type="protein sequence ID" value="SVB53410.1"/>
    <property type="molecule type" value="Genomic_DNA"/>
</dbReference>
<organism evidence="1">
    <name type="scientific">marine metagenome</name>
    <dbReference type="NCBI Taxonomy" id="408172"/>
    <lineage>
        <taxon>unclassified sequences</taxon>
        <taxon>metagenomes</taxon>
        <taxon>ecological metagenomes</taxon>
    </lineage>
</organism>
<sequence>MLNKEKIFHIVLWMPSWIGDVVLSLP</sequence>
<accession>A0A382ERR0</accession>
<evidence type="ECO:0000313" key="1">
    <source>
        <dbReference type="EMBL" id="SVB53410.1"/>
    </source>
</evidence>